<evidence type="ECO:0000313" key="3">
    <source>
        <dbReference type="EMBL" id="OKL48978.1"/>
    </source>
</evidence>
<dbReference type="GO" id="GO:0003723">
    <property type="term" value="F:RNA binding"/>
    <property type="evidence" value="ECO:0007669"/>
    <property type="project" value="UniProtKB-KW"/>
</dbReference>
<keyword evidence="4" id="KW-1185">Reference proteome</keyword>
<dbReference type="InterPro" id="IPR036986">
    <property type="entry name" value="S4_RNA-bd_sf"/>
</dbReference>
<feature type="region of interest" description="Disordered" evidence="2">
    <location>
        <begin position="58"/>
        <end position="77"/>
    </location>
</feature>
<keyword evidence="1" id="KW-0694">RNA-binding</keyword>
<reference evidence="3 4" key="1">
    <citation type="submission" date="2016-11" db="EMBL/GenBank/DDBJ databases">
        <title>Actinomyces gypaetusis sp. nov. isolated from the vulture Gypaetus barbatus in Qinghai Tibet Plateau China.</title>
        <authorList>
            <person name="Meng X."/>
        </authorList>
    </citation>
    <scope>NUCLEOTIDE SEQUENCE [LARGE SCALE GENOMIC DNA]</scope>
    <source>
        <strain evidence="3 4">VUL4_2</strain>
    </source>
</reference>
<accession>A0A1Q5PN44</accession>
<dbReference type="OrthoDB" id="9811532at2"/>
<name>A0A1Q5PN44_9ACTO</name>
<evidence type="ECO:0000256" key="2">
    <source>
        <dbReference type="SAM" id="MobiDB-lite"/>
    </source>
</evidence>
<dbReference type="RefSeq" id="WP_073708966.1">
    <property type="nucleotide sequence ID" value="NZ_MQSU01000002.1"/>
</dbReference>
<comment type="caution">
    <text evidence="3">The sequence shown here is derived from an EMBL/GenBank/DDBJ whole genome shotgun (WGS) entry which is preliminary data.</text>
</comment>
<gene>
    <name evidence="3" type="ORF">BSR29_03825</name>
</gene>
<dbReference type="PROSITE" id="PS50889">
    <property type="entry name" value="S4"/>
    <property type="match status" value="1"/>
</dbReference>
<dbReference type="CDD" id="cd00165">
    <property type="entry name" value="S4"/>
    <property type="match status" value="1"/>
</dbReference>
<dbReference type="STRING" id="1921764.BSR28_03395"/>
<protein>
    <submittedName>
        <fullName evidence="3">Uncharacterized protein</fullName>
    </submittedName>
</protein>
<proteinExistence type="predicted"/>
<sequence length="77" mass="8164">MELFDLPVRTPIKLAQFLKLASLVDSGAEAGALIQSGQVMVNGTVCTQRAKQLNDGDEVTLLDPDAPEPGAIVRSEN</sequence>
<organism evidence="3 4">
    <name type="scientific">Boudabousia liubingyangii</name>
    <dbReference type="NCBI Taxonomy" id="1921764"/>
    <lineage>
        <taxon>Bacteria</taxon>
        <taxon>Bacillati</taxon>
        <taxon>Actinomycetota</taxon>
        <taxon>Actinomycetes</taxon>
        <taxon>Actinomycetales</taxon>
        <taxon>Actinomycetaceae</taxon>
        <taxon>Boudabousia</taxon>
    </lineage>
</organism>
<dbReference type="AlphaFoldDB" id="A0A1Q5PN44"/>
<evidence type="ECO:0000256" key="1">
    <source>
        <dbReference type="PROSITE-ProRule" id="PRU00182"/>
    </source>
</evidence>
<dbReference type="Gene3D" id="3.10.290.10">
    <property type="entry name" value="RNA-binding S4 domain"/>
    <property type="match status" value="1"/>
</dbReference>
<dbReference type="SUPFAM" id="SSF55174">
    <property type="entry name" value="Alpha-L RNA-binding motif"/>
    <property type="match status" value="1"/>
</dbReference>
<dbReference type="Proteomes" id="UP000186785">
    <property type="component" value="Unassembled WGS sequence"/>
</dbReference>
<dbReference type="Pfam" id="PF13275">
    <property type="entry name" value="S4_2"/>
    <property type="match status" value="1"/>
</dbReference>
<evidence type="ECO:0000313" key="4">
    <source>
        <dbReference type="Proteomes" id="UP000186785"/>
    </source>
</evidence>
<dbReference type="EMBL" id="MQSV01000002">
    <property type="protein sequence ID" value="OKL48978.1"/>
    <property type="molecule type" value="Genomic_DNA"/>
</dbReference>